<evidence type="ECO:0000313" key="1">
    <source>
        <dbReference type="EMBL" id="OUK04993.1"/>
    </source>
</evidence>
<proteinExistence type="predicted"/>
<dbReference type="EMBL" id="MUIZ01000002">
    <property type="protein sequence ID" value="OUK04993.1"/>
    <property type="molecule type" value="Genomic_DNA"/>
</dbReference>
<accession>A0A252CEP2</accession>
<sequence>MRSTMDLDTTIKSFELTAKVLSDITKDIIETPTDESFTLMFEGVEEIRETDDYPGYKINLLAQFEKINEVVTIDVTTGDAITPKEVDFSFSRMFSDDAIGLLSYPVETILAEKIETILSRGIVTTRPRDFYDVYLLSKIQNEKYSSKTLKDALNRTIL</sequence>
<dbReference type="AlphaFoldDB" id="A0A252CEP2"/>
<dbReference type="Pfam" id="PF08843">
    <property type="entry name" value="AbiEii"/>
    <property type="match status" value="1"/>
</dbReference>
<dbReference type="InterPro" id="IPR014942">
    <property type="entry name" value="AbiEii"/>
</dbReference>
<dbReference type="RefSeq" id="WP_086582617.1">
    <property type="nucleotide sequence ID" value="NZ_MUIZ01000002.1"/>
</dbReference>
<organism evidence="1 2">
    <name type="scientific">Lactococcus petauri</name>
    <dbReference type="NCBI Taxonomy" id="1940789"/>
    <lineage>
        <taxon>Bacteria</taxon>
        <taxon>Bacillati</taxon>
        <taxon>Bacillota</taxon>
        <taxon>Bacilli</taxon>
        <taxon>Lactobacillales</taxon>
        <taxon>Streptococcaceae</taxon>
        <taxon>Lactococcus</taxon>
    </lineage>
</organism>
<evidence type="ECO:0008006" key="3">
    <source>
        <dbReference type="Google" id="ProtNLM"/>
    </source>
</evidence>
<name>A0A252CEP2_9LACT</name>
<dbReference type="Proteomes" id="UP000194606">
    <property type="component" value="Unassembled WGS sequence"/>
</dbReference>
<evidence type="ECO:0000313" key="2">
    <source>
        <dbReference type="Proteomes" id="UP000194606"/>
    </source>
</evidence>
<comment type="caution">
    <text evidence="1">The sequence shown here is derived from an EMBL/GenBank/DDBJ whole genome shotgun (WGS) entry which is preliminary data.</text>
</comment>
<protein>
    <recommendedName>
        <fullName evidence="3">Nucleotidyl transferase AbiEii/AbiGii toxin family protein</fullName>
    </recommendedName>
</protein>
<reference evidence="1 2" key="1">
    <citation type="submission" date="2017-02" db="EMBL/GenBank/DDBJ databases">
        <authorList>
            <person name="Peterson S.W."/>
        </authorList>
    </citation>
    <scope>NUCLEOTIDE SEQUENCE [LARGE SCALE GENOMIC DNA]</scope>
    <source>
        <strain evidence="1">159469</strain>
    </source>
</reference>
<gene>
    <name evidence="1" type="ORF">BZZ03_04270</name>
</gene>